<organism evidence="1 3">
    <name type="scientific">Paenibacillus macerans</name>
    <name type="common">Bacillus macerans</name>
    <dbReference type="NCBI Taxonomy" id="44252"/>
    <lineage>
        <taxon>Bacteria</taxon>
        <taxon>Bacillati</taxon>
        <taxon>Bacillota</taxon>
        <taxon>Bacilli</taxon>
        <taxon>Bacillales</taxon>
        <taxon>Paenibacillaceae</taxon>
        <taxon>Paenibacillus</taxon>
    </lineage>
</organism>
<protein>
    <submittedName>
        <fullName evidence="1">Uncharacterized protein</fullName>
    </submittedName>
</protein>
<gene>
    <name evidence="1" type="ORF">DJ90_2746</name>
    <name evidence="2" type="ORF">GNQ08_04050</name>
</gene>
<dbReference type="PATRIC" id="fig|44252.3.peg.2673"/>
<dbReference type="EMBL" id="JMQA01000024">
    <property type="protein sequence ID" value="KFN09171.1"/>
    <property type="molecule type" value="Genomic_DNA"/>
</dbReference>
<dbReference type="RefSeq" id="WP_036622606.1">
    <property type="nucleotide sequence ID" value="NZ_BGML01000003.1"/>
</dbReference>
<evidence type="ECO:0000313" key="4">
    <source>
        <dbReference type="Proteomes" id="UP000442469"/>
    </source>
</evidence>
<accession>A0A090ZYL0</accession>
<reference evidence="1 3" key="1">
    <citation type="submission" date="2014-04" db="EMBL/GenBank/DDBJ databases">
        <authorList>
            <person name="Bishop-Lilly K.A."/>
            <person name="Broomall S.M."/>
            <person name="Chain P.S."/>
            <person name="Chertkov O."/>
            <person name="Coyne S.R."/>
            <person name="Daligault H.E."/>
            <person name="Davenport K.W."/>
            <person name="Erkkila T."/>
            <person name="Frey K.G."/>
            <person name="Gibbons H.S."/>
            <person name="Gu W."/>
            <person name="Jaissle J."/>
            <person name="Johnson S.L."/>
            <person name="Koroleva G.I."/>
            <person name="Ladner J.T."/>
            <person name="Lo C.-C."/>
            <person name="Minogue T.D."/>
            <person name="Munk C."/>
            <person name="Palacios G.F."/>
            <person name="Redden C.L."/>
            <person name="Rosenzweig C.N."/>
            <person name="Scholz M.B."/>
            <person name="Teshima H."/>
            <person name="Xu Y."/>
        </authorList>
    </citation>
    <scope>NUCLEOTIDE SEQUENCE [LARGE SCALE GENOMIC DNA]</scope>
    <source>
        <strain evidence="1 3">8244</strain>
    </source>
</reference>
<proteinExistence type="predicted"/>
<evidence type="ECO:0000313" key="3">
    <source>
        <dbReference type="Proteomes" id="UP000029278"/>
    </source>
</evidence>
<dbReference type="Proteomes" id="UP000029278">
    <property type="component" value="Unassembled WGS sequence"/>
</dbReference>
<sequence>MTEYLDEQYLTAYNQRLMHRKLTEAANDDSWMSVGMDECLEGLERGTIDLRDGQTIGVAGRSALGGQLALLMPESFHPDIPIGQGRPDPTRSYFLDRTAAAGFGVKWLDIKLGEAQLEAVRDMMLTNSLFAKPEMKVQGKGVYPGKKQPFAYYEALFLAGAKPFYQVVLVGYCQREMEGSSGKGLMASVQFPLPEAGLYYPLAFAMAGALRWEKAEKEVSR</sequence>
<dbReference type="Proteomes" id="UP000442469">
    <property type="component" value="Unassembled WGS sequence"/>
</dbReference>
<dbReference type="STRING" id="44252.DJ90_2746"/>
<reference evidence="2 4" key="2">
    <citation type="submission" date="2019-11" db="EMBL/GenBank/DDBJ databases">
        <title>Draft genome sequences of five Paenibacillus species of dairy origin.</title>
        <authorList>
            <person name="Olajide A.M."/>
            <person name="Chen S."/>
            <person name="Lapointe G."/>
        </authorList>
    </citation>
    <scope>NUCLEOTIDE SEQUENCE [LARGE SCALE GENOMIC DNA]</scope>
    <source>
        <strain evidence="2 4">3CT49</strain>
    </source>
</reference>
<dbReference type="OrthoDB" id="2642906at2"/>
<name>A0A090ZYL0_PAEMA</name>
<evidence type="ECO:0000313" key="1">
    <source>
        <dbReference type="EMBL" id="KFN09171.1"/>
    </source>
</evidence>
<evidence type="ECO:0000313" key="2">
    <source>
        <dbReference type="EMBL" id="MUG21600.1"/>
    </source>
</evidence>
<dbReference type="AlphaFoldDB" id="A0A090ZYL0"/>
<keyword evidence="3" id="KW-1185">Reference proteome</keyword>
<dbReference type="EMBL" id="WNZZ01000002">
    <property type="protein sequence ID" value="MUG21600.1"/>
    <property type="molecule type" value="Genomic_DNA"/>
</dbReference>
<dbReference type="GeneID" id="77006932"/>
<dbReference type="HOGENOM" id="CLU_1314419_0_0_9"/>
<comment type="caution">
    <text evidence="1">The sequence shown here is derived from an EMBL/GenBank/DDBJ whole genome shotgun (WGS) entry which is preliminary data.</text>
</comment>